<protein>
    <submittedName>
        <fullName evidence="1">Trifunctional nucleotide phosphoesterase protein YfkN</fullName>
    </submittedName>
</protein>
<dbReference type="GO" id="GO:0009166">
    <property type="term" value="P:nucleotide catabolic process"/>
    <property type="evidence" value="ECO:0007669"/>
    <property type="project" value="InterPro"/>
</dbReference>
<dbReference type="RefSeq" id="WP_177428644.1">
    <property type="nucleotide sequence ID" value="NZ_FMSV02000551.1"/>
</dbReference>
<dbReference type="GO" id="GO:0016787">
    <property type="term" value="F:hydrolase activity"/>
    <property type="evidence" value="ECO:0007669"/>
    <property type="project" value="InterPro"/>
</dbReference>
<accession>A0A1H6FH67</accession>
<name>A0A1H6FH67_9GAMM</name>
<dbReference type="InterPro" id="IPR029052">
    <property type="entry name" value="Metallo-depent_PP-like"/>
</dbReference>
<dbReference type="PANTHER" id="PTHR11575:SF42">
    <property type="entry name" value="SULFUR OXIDATION PROTEIN SOXB"/>
    <property type="match status" value="1"/>
</dbReference>
<dbReference type="InterPro" id="IPR006179">
    <property type="entry name" value="5_nucleotidase/apyrase"/>
</dbReference>
<proteinExistence type="predicted"/>
<organism evidence="1 2">
    <name type="scientific">Candidatus Venteria ishoeyi</name>
    <dbReference type="NCBI Taxonomy" id="1899563"/>
    <lineage>
        <taxon>Bacteria</taxon>
        <taxon>Pseudomonadati</taxon>
        <taxon>Pseudomonadota</taxon>
        <taxon>Gammaproteobacteria</taxon>
        <taxon>Thiotrichales</taxon>
        <taxon>Thiotrichaceae</taxon>
        <taxon>Venteria</taxon>
    </lineage>
</organism>
<dbReference type="GO" id="GO:0030288">
    <property type="term" value="C:outer membrane-bounded periplasmic space"/>
    <property type="evidence" value="ECO:0007669"/>
    <property type="project" value="TreeGrafter"/>
</dbReference>
<dbReference type="EMBL" id="FMSV02000551">
    <property type="protein sequence ID" value="SEH08506.1"/>
    <property type="molecule type" value="Genomic_DNA"/>
</dbReference>
<keyword evidence="2" id="KW-1185">Reference proteome</keyword>
<dbReference type="PRINTS" id="PR01607">
    <property type="entry name" value="APYRASEFAMLY"/>
</dbReference>
<dbReference type="AlphaFoldDB" id="A0A1H6FH67"/>
<evidence type="ECO:0000313" key="1">
    <source>
        <dbReference type="EMBL" id="SEH08506.1"/>
    </source>
</evidence>
<evidence type="ECO:0000313" key="2">
    <source>
        <dbReference type="Proteomes" id="UP000236724"/>
    </source>
</evidence>
<dbReference type="Gene3D" id="3.60.21.10">
    <property type="match status" value="1"/>
</dbReference>
<reference evidence="1 2" key="1">
    <citation type="submission" date="2016-10" db="EMBL/GenBank/DDBJ databases">
        <authorList>
            <person name="de Groot N.N."/>
        </authorList>
    </citation>
    <scope>NUCLEOTIDE SEQUENCE [LARGE SCALE GENOMIC DNA]</scope>
    <source>
        <strain evidence="1">MBHS1</strain>
    </source>
</reference>
<sequence>MGDNNSLLLDGGDTWQGSGTAYKTRDRDMVDAYNLLGVDIMTGHWEYTYLDTEALDNIKAFNGDFVAQNVKVKEEALFDGSPTFNEDSGHAFKPYIMKEINGTKVTVVGQSFPYTPIANPQCFIPDWTFGINDKDMQLIVNQMREQEKADVVVVLSHNGMDVELKMASHITGIDVILGGHTHDDMPAPTIVKNASGKTLAVLMVNLSG</sequence>
<dbReference type="Proteomes" id="UP000236724">
    <property type="component" value="Unassembled WGS sequence"/>
</dbReference>
<dbReference type="SUPFAM" id="SSF56300">
    <property type="entry name" value="Metallo-dependent phosphatases"/>
    <property type="match status" value="1"/>
</dbReference>
<gene>
    <name evidence="1" type="primary">yfkN_2</name>
    <name evidence="1" type="ORF">MBHS_04398</name>
</gene>
<dbReference type="PANTHER" id="PTHR11575">
    <property type="entry name" value="5'-NUCLEOTIDASE-RELATED"/>
    <property type="match status" value="1"/>
</dbReference>